<feature type="region of interest" description="Disordered" evidence="3">
    <location>
        <begin position="292"/>
        <end position="311"/>
    </location>
</feature>
<dbReference type="PANTHER" id="PTHR12774:SF2">
    <property type="entry name" value="PEROXISOMAL BIOGENESIS FACTOR 19"/>
    <property type="match status" value="1"/>
</dbReference>
<feature type="compositionally biased region" description="Basic and acidic residues" evidence="3">
    <location>
        <begin position="37"/>
        <end position="48"/>
    </location>
</feature>
<reference evidence="4 5" key="1">
    <citation type="journal article" date="2016" name="Nat. Commun.">
        <title>Extremotolerant tardigrade genome and improved radiotolerance of human cultured cells by tardigrade-unique protein.</title>
        <authorList>
            <person name="Hashimoto T."/>
            <person name="Horikawa D.D."/>
            <person name="Saito Y."/>
            <person name="Kuwahara H."/>
            <person name="Kozuka-Hata H."/>
            <person name="Shin-I T."/>
            <person name="Minakuchi Y."/>
            <person name="Ohishi K."/>
            <person name="Motoyama A."/>
            <person name="Aizu T."/>
            <person name="Enomoto A."/>
            <person name="Kondo K."/>
            <person name="Tanaka S."/>
            <person name="Hara Y."/>
            <person name="Koshikawa S."/>
            <person name="Sagara H."/>
            <person name="Miura T."/>
            <person name="Yokobori S."/>
            <person name="Miyagawa K."/>
            <person name="Suzuki Y."/>
            <person name="Kubo T."/>
            <person name="Oyama M."/>
            <person name="Kohara Y."/>
            <person name="Fujiyama A."/>
            <person name="Arakawa K."/>
            <person name="Katayama T."/>
            <person name="Toyoda A."/>
            <person name="Kunieda T."/>
        </authorList>
    </citation>
    <scope>NUCLEOTIDE SEQUENCE [LARGE SCALE GENOMIC DNA]</scope>
    <source>
        <strain evidence="4 5">YOKOZUNA-1</strain>
    </source>
</reference>
<dbReference type="Pfam" id="PF04614">
    <property type="entry name" value="Pex19"/>
    <property type="match status" value="1"/>
</dbReference>
<evidence type="ECO:0000313" key="5">
    <source>
        <dbReference type="Proteomes" id="UP000186922"/>
    </source>
</evidence>
<dbReference type="PANTHER" id="PTHR12774">
    <property type="entry name" value="PEROXISOMAL BIOGENESIS FACTOR 19"/>
    <property type="match status" value="1"/>
</dbReference>
<feature type="region of interest" description="Disordered" evidence="3">
    <location>
        <begin position="36"/>
        <end position="76"/>
    </location>
</feature>
<dbReference type="OrthoDB" id="21292at2759"/>
<evidence type="ECO:0000313" key="4">
    <source>
        <dbReference type="EMBL" id="GAU99542.1"/>
    </source>
</evidence>
<comment type="caution">
    <text evidence="4">The sequence shown here is derived from an EMBL/GenBank/DDBJ whole genome shotgun (WGS) entry which is preliminary data.</text>
</comment>
<dbReference type="AlphaFoldDB" id="A0A1D1VHJ4"/>
<dbReference type="EMBL" id="BDGG01000005">
    <property type="protein sequence ID" value="GAU99542.1"/>
    <property type="molecule type" value="Genomic_DNA"/>
</dbReference>
<organism evidence="4 5">
    <name type="scientific">Ramazzottius varieornatus</name>
    <name type="common">Water bear</name>
    <name type="synonym">Tardigrade</name>
    <dbReference type="NCBI Taxonomy" id="947166"/>
    <lineage>
        <taxon>Eukaryota</taxon>
        <taxon>Metazoa</taxon>
        <taxon>Ecdysozoa</taxon>
        <taxon>Tardigrada</taxon>
        <taxon>Eutardigrada</taxon>
        <taxon>Parachela</taxon>
        <taxon>Hypsibioidea</taxon>
        <taxon>Ramazzottiidae</taxon>
        <taxon>Ramazzottius</taxon>
    </lineage>
</organism>
<proteinExistence type="inferred from homology"/>
<evidence type="ECO:0000256" key="3">
    <source>
        <dbReference type="SAM" id="MobiDB-lite"/>
    </source>
</evidence>
<sequence>MDSSRLSNGQPVPDADLESLLQQALEEFDHPVLLPSEKIHRATGKDSSRQPNVPVQAHITSGSSEKPGHSIPNNENLASTTKEIDDALTEIAQDDPALAAQLKKLTESAAAVANEDQDIAMQNFSQFASMFRDTLNQLSAQDGDGQGDDMEGDLLSIMSSLSRLGMDSSSLDGSADSELASLRTFTRRFLSKDLMYEPVKECELELKQWLEEKRATLVPEVAKRHEAQLCCLRSLVREYEVNWDGMNSENEDVHLPKLLELAKQLQDTGEFPEGIRSYANLEDVYGGLVGGKKSTEKDHDLENAPPNCATS</sequence>
<protein>
    <recommendedName>
        <fullName evidence="2">Peroxin-19</fullName>
    </recommendedName>
</protein>
<dbReference type="GO" id="GO:0033328">
    <property type="term" value="F:peroxisome membrane targeting sequence binding"/>
    <property type="evidence" value="ECO:0007669"/>
    <property type="project" value="TreeGrafter"/>
</dbReference>
<feature type="compositionally biased region" description="Basic and acidic residues" evidence="3">
    <location>
        <begin position="293"/>
        <end position="302"/>
    </location>
</feature>
<dbReference type="Gene3D" id="1.20.120.900">
    <property type="entry name" value="Pex19, mPTS binding domain"/>
    <property type="match status" value="1"/>
</dbReference>
<dbReference type="STRING" id="947166.A0A1D1VHJ4"/>
<dbReference type="InterPro" id="IPR038322">
    <property type="entry name" value="Pex19_C_sf"/>
</dbReference>
<evidence type="ECO:0000256" key="1">
    <source>
        <dbReference type="ARBA" id="ARBA00006326"/>
    </source>
</evidence>
<dbReference type="InterPro" id="IPR006708">
    <property type="entry name" value="Pex19"/>
</dbReference>
<dbReference type="GO" id="GO:0045046">
    <property type="term" value="P:protein import into peroxisome membrane"/>
    <property type="evidence" value="ECO:0007669"/>
    <property type="project" value="TreeGrafter"/>
</dbReference>
<comment type="similarity">
    <text evidence="1">Belongs to the peroxin-19 family.</text>
</comment>
<dbReference type="GO" id="GO:0005778">
    <property type="term" value="C:peroxisomal membrane"/>
    <property type="evidence" value="ECO:0007669"/>
    <property type="project" value="TreeGrafter"/>
</dbReference>
<accession>A0A1D1VHJ4</accession>
<keyword evidence="5" id="KW-1185">Reference proteome</keyword>
<dbReference type="Proteomes" id="UP000186922">
    <property type="component" value="Unassembled WGS sequence"/>
</dbReference>
<feature type="compositionally biased region" description="Polar residues" evidence="3">
    <location>
        <begin position="49"/>
        <end position="64"/>
    </location>
</feature>
<name>A0A1D1VHJ4_RAMVA</name>
<gene>
    <name evidence="4" type="primary">RvY_10530-1</name>
    <name evidence="4" type="synonym">RvY_10530.1</name>
    <name evidence="4" type="ORF">RvY_10530</name>
</gene>
<evidence type="ECO:0000256" key="2">
    <source>
        <dbReference type="ARBA" id="ARBA00029688"/>
    </source>
</evidence>